<dbReference type="InterPro" id="IPR036188">
    <property type="entry name" value="FAD/NAD-bd_sf"/>
</dbReference>
<feature type="region of interest" description="Disordered" evidence="2">
    <location>
        <begin position="1"/>
        <end position="26"/>
    </location>
</feature>
<proteinExistence type="inferred from homology"/>
<dbReference type="PANTHER" id="PTHR11787:SF4">
    <property type="entry name" value="CHM, RAB ESCORT PROTEIN 1"/>
    <property type="match status" value="1"/>
</dbReference>
<dbReference type="GO" id="GO:0005968">
    <property type="term" value="C:Rab-protein geranylgeranyltransferase complex"/>
    <property type="evidence" value="ECO:0007669"/>
    <property type="project" value="TreeGrafter"/>
</dbReference>
<gene>
    <name evidence="3" type="ORF">TrCOL_g7983</name>
</gene>
<feature type="compositionally biased region" description="Pro residues" evidence="2">
    <location>
        <begin position="1"/>
        <end position="13"/>
    </location>
</feature>
<dbReference type="GO" id="GO:0005092">
    <property type="term" value="F:GDP-dissociation inhibitor activity"/>
    <property type="evidence" value="ECO:0007669"/>
    <property type="project" value="InterPro"/>
</dbReference>
<dbReference type="AlphaFoldDB" id="A0A9W7GMG8"/>
<dbReference type="Proteomes" id="UP001165065">
    <property type="component" value="Unassembled WGS sequence"/>
</dbReference>
<dbReference type="Pfam" id="PF00996">
    <property type="entry name" value="GDI"/>
    <property type="match status" value="1"/>
</dbReference>
<feature type="region of interest" description="Disordered" evidence="2">
    <location>
        <begin position="562"/>
        <end position="625"/>
    </location>
</feature>
<dbReference type="Gene3D" id="1.10.405.10">
    <property type="entry name" value="Guanine Nucleotide Dissociation Inhibitor, domain 1"/>
    <property type="match status" value="1"/>
</dbReference>
<comment type="similarity">
    <text evidence="1">Belongs to the Rab GDI family.</text>
</comment>
<feature type="compositionally biased region" description="Acidic residues" evidence="2">
    <location>
        <begin position="598"/>
        <end position="615"/>
    </location>
</feature>
<reference evidence="4" key="1">
    <citation type="journal article" date="2023" name="Commun. Biol.">
        <title>Genome analysis of Parmales, the sister group of diatoms, reveals the evolutionary specialization of diatoms from phago-mixotrophs to photoautotrophs.</title>
        <authorList>
            <person name="Ban H."/>
            <person name="Sato S."/>
            <person name="Yoshikawa S."/>
            <person name="Yamada K."/>
            <person name="Nakamura Y."/>
            <person name="Ichinomiya M."/>
            <person name="Sato N."/>
            <person name="Blanc-Mathieu R."/>
            <person name="Endo H."/>
            <person name="Kuwata A."/>
            <person name="Ogata H."/>
        </authorList>
    </citation>
    <scope>NUCLEOTIDE SEQUENCE [LARGE SCALE GENOMIC DNA]</scope>
</reference>
<keyword evidence="4" id="KW-1185">Reference proteome</keyword>
<comment type="caution">
    <text evidence="3">The sequence shown here is derived from an EMBL/GenBank/DDBJ whole genome shotgun (WGS) entry which is preliminary data.</text>
</comment>
<dbReference type="GO" id="GO:0005634">
    <property type="term" value="C:nucleus"/>
    <property type="evidence" value="ECO:0007669"/>
    <property type="project" value="TreeGrafter"/>
</dbReference>
<evidence type="ECO:0000256" key="1">
    <source>
        <dbReference type="ARBA" id="ARBA00005593"/>
    </source>
</evidence>
<dbReference type="GO" id="GO:0005829">
    <property type="term" value="C:cytosol"/>
    <property type="evidence" value="ECO:0007669"/>
    <property type="project" value="TreeGrafter"/>
</dbReference>
<name>A0A9W7GMG8_9STRA</name>
<dbReference type="InterPro" id="IPR018203">
    <property type="entry name" value="GDP_dissociation_inhibitor"/>
</dbReference>
<dbReference type="GO" id="GO:0007264">
    <property type="term" value="P:small GTPase-mediated signal transduction"/>
    <property type="evidence" value="ECO:0007669"/>
    <property type="project" value="InterPro"/>
</dbReference>
<evidence type="ECO:0000313" key="3">
    <source>
        <dbReference type="EMBL" id="GMI48020.1"/>
    </source>
</evidence>
<evidence type="ECO:0000256" key="2">
    <source>
        <dbReference type="SAM" id="MobiDB-lite"/>
    </source>
</evidence>
<dbReference type="PRINTS" id="PR00891">
    <property type="entry name" value="RABGDIREP"/>
</dbReference>
<organism evidence="3 4">
    <name type="scientific">Triparma columacea</name>
    <dbReference type="NCBI Taxonomy" id="722753"/>
    <lineage>
        <taxon>Eukaryota</taxon>
        <taxon>Sar</taxon>
        <taxon>Stramenopiles</taxon>
        <taxon>Ochrophyta</taxon>
        <taxon>Bolidophyceae</taxon>
        <taxon>Parmales</taxon>
        <taxon>Triparmaceae</taxon>
        <taxon>Triparma</taxon>
    </lineage>
</organism>
<dbReference type="OrthoDB" id="9446342at2759"/>
<dbReference type="SUPFAM" id="SSF51905">
    <property type="entry name" value="FAD/NAD(P)-binding domain"/>
    <property type="match status" value="1"/>
</dbReference>
<dbReference type="PANTHER" id="PTHR11787">
    <property type="entry name" value="RAB GDP-DISSOCIATION INHIBITOR"/>
    <property type="match status" value="1"/>
</dbReference>
<dbReference type="Gene3D" id="3.50.50.60">
    <property type="entry name" value="FAD/NAD(P)-binding domain"/>
    <property type="match status" value="1"/>
</dbReference>
<evidence type="ECO:0000313" key="4">
    <source>
        <dbReference type="Proteomes" id="UP001165065"/>
    </source>
</evidence>
<sequence length="625" mass="66949">MSAPFPPDPPPASPSAQTNDAPTHDDDGFPVGGFDYVISSTSLSLTILSSALAIAGKSVLCHDKNTWYGGDEGYCSSSLKNSVKGSEGGLRVEECECDASLSCQLDRDCVEVETPFGKGVVVESWRESHIKLPWGKLYAPALMREVVDFRRFNIPHIWGGVCWGNSAGVDCLIQSGVSKYLEFKTLSGLEMAVSSSSSSTSPPKFIPIPASKGAVFSSPHLTPMEKRRLMRACRVAYDAVSGSAATEVNDDEKNLKYSNSMPRPQNARAVGEGVASEGDWKEWLTEECGVESGMVRDILSYGLTLTPDANTTTKGAMALLHKHVSSLSVYDKDGTAFIVPMYGMAEIVQGFARRTSVAGGVMILACEGKAKGGEVVLNSVGAEEVMFKDKRVKIRKGVIDEVGEVGGGSRVWRVNCLIKGGREELEAGIIVHPPGYGGLTNPVHVVYGGAGLKWTNHRNYTWVTASVLIEESEADGAVETLKRAVEGIGSVVRLYTIVTSYEVGDGNEEVSVEVEEDGLRRFKVPRAGLDMTIDSAVSVAANMYEEIRKHDDTITTGFFEGGVVENGGDGEEDWEAERMEEAGKTLEATEDNGKGGDGDDSSSDDDSDDSNEDDELSRAVAGLNL</sequence>
<dbReference type="GO" id="GO:0016192">
    <property type="term" value="P:vesicle-mediated transport"/>
    <property type="evidence" value="ECO:0007669"/>
    <property type="project" value="TreeGrafter"/>
</dbReference>
<protein>
    <submittedName>
        <fullName evidence="3">Uncharacterized protein</fullName>
    </submittedName>
</protein>
<dbReference type="EMBL" id="BRYA01000370">
    <property type="protein sequence ID" value="GMI48020.1"/>
    <property type="molecule type" value="Genomic_DNA"/>
</dbReference>
<accession>A0A9W7GMG8</accession>